<dbReference type="InterPro" id="IPR001091">
    <property type="entry name" value="RM_Methyltransferase"/>
</dbReference>
<proteinExistence type="inferred from homology"/>
<dbReference type="GO" id="GO:0003677">
    <property type="term" value="F:DNA binding"/>
    <property type="evidence" value="ECO:0007669"/>
    <property type="project" value="InterPro"/>
</dbReference>
<sequence length="374" mass="42927">MIITYENKKYKKDIIEKTQRAELKTIFGGGAKNKLIHADNLSTLKTLLDDYAGKVDLIYIDPPFATNGHFKISNDRANTISSSKGDAIAYSDTLIGAEFLEFLRERLIFLNELLSERGSIYLHIDYKIGHYVKLIMDEIFGRENFRNDITRIKCNPKNFNRKAYGNIKDLILYYSKSDNPIWNDPRSPFSEEDEKRLFKKIDKDGRQYTTIPLHAPGETVSGNTGKEWNGVKPPKGRHWRSEPAVLEELDKQGLIEWSANGVPRKKIFLDEKDGKKMQDIWEFKDPQYPRYPTEKSLDLLKFIVEASSNEGNLVLDCFCGSGTTLLAAQLLNRNWIGIDKSDQAVKVAQKKLSQIPASLFSMIKYEFLKQININ</sequence>
<comment type="caution">
    <text evidence="7">The sequence shown here is derived from an EMBL/GenBank/DDBJ whole genome shotgun (WGS) entry which is preliminary data.</text>
</comment>
<organism evidence="7 8">
    <name type="scientific">Candidatus Berkelbacteria bacterium Athens1014_28</name>
    <dbReference type="NCBI Taxonomy" id="2017145"/>
    <lineage>
        <taxon>Bacteria</taxon>
        <taxon>Candidatus Berkelbacteria</taxon>
    </lineage>
</organism>
<dbReference type="InterPro" id="IPR029063">
    <property type="entry name" value="SAM-dependent_MTases_sf"/>
</dbReference>
<evidence type="ECO:0000256" key="3">
    <source>
        <dbReference type="ARBA" id="ARBA00022679"/>
    </source>
</evidence>
<evidence type="ECO:0000256" key="2">
    <source>
        <dbReference type="ARBA" id="ARBA00022603"/>
    </source>
</evidence>
<dbReference type="AlphaFoldDB" id="A0A554LMK1"/>
<dbReference type="Proteomes" id="UP000316495">
    <property type="component" value="Unassembled WGS sequence"/>
</dbReference>
<name>A0A554LMK1_9BACT</name>
<protein>
    <recommendedName>
        <fullName evidence="4">Methyltransferase</fullName>
        <ecNumber evidence="4">2.1.1.-</ecNumber>
    </recommendedName>
</protein>
<dbReference type="PRINTS" id="PR00508">
    <property type="entry name" value="S21N4MTFRASE"/>
</dbReference>
<comment type="similarity">
    <text evidence="1 4">Belongs to the N(4)/N(6)-methyltransferase family.</text>
</comment>
<dbReference type="PROSITE" id="PS00092">
    <property type="entry name" value="N6_MTASE"/>
    <property type="match status" value="1"/>
</dbReference>
<evidence type="ECO:0000256" key="4">
    <source>
        <dbReference type="RuleBase" id="RU362026"/>
    </source>
</evidence>
<dbReference type="InterPro" id="IPR002052">
    <property type="entry name" value="DNA_methylase_N6_adenine_CS"/>
</dbReference>
<gene>
    <name evidence="7" type="ORF">Athens101428_422</name>
</gene>
<dbReference type="SUPFAM" id="SSF53335">
    <property type="entry name" value="S-adenosyl-L-methionine-dependent methyltransferases"/>
    <property type="match status" value="1"/>
</dbReference>
<dbReference type="GO" id="GO:0005737">
    <property type="term" value="C:cytoplasm"/>
    <property type="evidence" value="ECO:0007669"/>
    <property type="project" value="TreeGrafter"/>
</dbReference>
<dbReference type="Gene3D" id="3.40.50.150">
    <property type="entry name" value="Vaccinia Virus protein VP39"/>
    <property type="match status" value="1"/>
</dbReference>
<dbReference type="CDD" id="cd02440">
    <property type="entry name" value="AdoMet_MTases"/>
    <property type="match status" value="1"/>
</dbReference>
<evidence type="ECO:0000256" key="1">
    <source>
        <dbReference type="ARBA" id="ARBA00006594"/>
    </source>
</evidence>
<dbReference type="InterPro" id="IPR002941">
    <property type="entry name" value="DNA_methylase_N4/N6"/>
</dbReference>
<dbReference type="PANTHER" id="PTHR13370">
    <property type="entry name" value="RNA METHYLASE-RELATED"/>
    <property type="match status" value="1"/>
</dbReference>
<dbReference type="GO" id="GO:0032259">
    <property type="term" value="P:methylation"/>
    <property type="evidence" value="ECO:0007669"/>
    <property type="project" value="UniProtKB-KW"/>
</dbReference>
<accession>A0A554LMK1</accession>
<keyword evidence="3" id="KW-0808">Transferase</keyword>
<dbReference type="EC" id="2.1.1.-" evidence="4"/>
<feature type="region of interest" description="Disordered" evidence="5">
    <location>
        <begin position="212"/>
        <end position="239"/>
    </location>
</feature>
<feature type="domain" description="DNA methylase N-4/N-6" evidence="6">
    <location>
        <begin position="55"/>
        <end position="350"/>
    </location>
</feature>
<evidence type="ECO:0000256" key="5">
    <source>
        <dbReference type="SAM" id="MobiDB-lite"/>
    </source>
</evidence>
<dbReference type="EMBL" id="VMGN01000020">
    <property type="protein sequence ID" value="TSC94110.1"/>
    <property type="molecule type" value="Genomic_DNA"/>
</dbReference>
<dbReference type="GO" id="GO:0008170">
    <property type="term" value="F:N-methyltransferase activity"/>
    <property type="evidence" value="ECO:0007669"/>
    <property type="project" value="InterPro"/>
</dbReference>
<dbReference type="PANTHER" id="PTHR13370:SF24">
    <property type="entry name" value="TYPE III RESTRICTION-MODIFICATION ENZYME STYLTI MOD SUBUNIT"/>
    <property type="match status" value="1"/>
</dbReference>
<evidence type="ECO:0000313" key="7">
    <source>
        <dbReference type="EMBL" id="TSC94110.1"/>
    </source>
</evidence>
<evidence type="ECO:0000313" key="8">
    <source>
        <dbReference type="Proteomes" id="UP000316495"/>
    </source>
</evidence>
<reference evidence="7 8" key="1">
    <citation type="submission" date="2017-07" db="EMBL/GenBank/DDBJ databases">
        <title>Mechanisms for carbon and nitrogen cycling indicate functional differentiation within the Candidate Phyla Radiation.</title>
        <authorList>
            <person name="Danczak R.E."/>
            <person name="Johnston M.D."/>
            <person name="Kenah C."/>
            <person name="Slattery M."/>
            <person name="Wrighton K.C."/>
            <person name="Wilkins M.J."/>
        </authorList>
    </citation>
    <scope>NUCLEOTIDE SEQUENCE [LARGE SCALE GENOMIC DNA]</scope>
    <source>
        <strain evidence="7">Athens1014_28</strain>
    </source>
</reference>
<evidence type="ECO:0000259" key="6">
    <source>
        <dbReference type="Pfam" id="PF01555"/>
    </source>
</evidence>
<dbReference type="Pfam" id="PF01555">
    <property type="entry name" value="N6_N4_Mtase"/>
    <property type="match status" value="1"/>
</dbReference>
<keyword evidence="2 7" id="KW-0489">Methyltransferase</keyword>